<evidence type="ECO:0000256" key="2">
    <source>
        <dbReference type="ARBA" id="ARBA00022490"/>
    </source>
</evidence>
<reference evidence="7 8" key="1">
    <citation type="submission" date="2015-02" db="EMBL/GenBank/DDBJ databases">
        <title>Nostoc linckia genome annotation.</title>
        <authorList>
            <person name="Zhou Z."/>
        </authorList>
    </citation>
    <scope>NUCLEOTIDE SEQUENCE [LARGE SCALE GENOMIC DNA]</scope>
    <source>
        <strain evidence="8">z8</strain>
    </source>
</reference>
<dbReference type="InterPro" id="IPR004029">
    <property type="entry name" value="UreE_N"/>
</dbReference>
<dbReference type="Proteomes" id="UP000222310">
    <property type="component" value="Unassembled WGS sequence"/>
</dbReference>
<dbReference type="HAMAP" id="MF_00822">
    <property type="entry name" value="UreE"/>
    <property type="match status" value="1"/>
</dbReference>
<dbReference type="Gene3D" id="3.30.70.790">
    <property type="entry name" value="UreE, C-terminal domain"/>
    <property type="match status" value="1"/>
</dbReference>
<organism evidence="7 8">
    <name type="scientific">Nostoc linckia z8</name>
    <dbReference type="NCBI Taxonomy" id="1628746"/>
    <lineage>
        <taxon>Bacteria</taxon>
        <taxon>Bacillati</taxon>
        <taxon>Cyanobacteriota</taxon>
        <taxon>Cyanophyceae</taxon>
        <taxon>Nostocales</taxon>
        <taxon>Nostocaceae</taxon>
        <taxon>Nostoc</taxon>
    </lineage>
</organism>
<evidence type="ECO:0000313" key="8">
    <source>
        <dbReference type="Proteomes" id="UP000222310"/>
    </source>
</evidence>
<dbReference type="PIRSF" id="PIRSF036402">
    <property type="entry name" value="Ureas_acces_UreE"/>
    <property type="match status" value="1"/>
</dbReference>
<evidence type="ECO:0000256" key="1">
    <source>
        <dbReference type="ARBA" id="ARBA00004496"/>
    </source>
</evidence>
<dbReference type="GO" id="GO:0005737">
    <property type="term" value="C:cytoplasm"/>
    <property type="evidence" value="ECO:0007669"/>
    <property type="project" value="UniProtKB-SubCell"/>
</dbReference>
<dbReference type="InterPro" id="IPR012406">
    <property type="entry name" value="UreE"/>
</dbReference>
<dbReference type="Pfam" id="PF02814">
    <property type="entry name" value="UreE_N"/>
    <property type="match status" value="1"/>
</dbReference>
<gene>
    <name evidence="5" type="primary">ureE</name>
    <name evidence="7" type="ORF">VF08_31610</name>
</gene>
<dbReference type="AlphaFoldDB" id="A0A9Q5Z675"/>
<dbReference type="GO" id="GO:0016151">
    <property type="term" value="F:nickel cation binding"/>
    <property type="evidence" value="ECO:0007669"/>
    <property type="project" value="UniProtKB-UniRule"/>
</dbReference>
<accession>A0A9Q5Z675</accession>
<feature type="domain" description="UreE urease accessory N-terminal" evidence="6">
    <location>
        <begin position="1"/>
        <end position="66"/>
    </location>
</feature>
<evidence type="ECO:0000256" key="3">
    <source>
        <dbReference type="ARBA" id="ARBA00022596"/>
    </source>
</evidence>
<dbReference type="GO" id="GO:0065003">
    <property type="term" value="P:protein-containing complex assembly"/>
    <property type="evidence" value="ECO:0007669"/>
    <property type="project" value="InterPro"/>
</dbReference>
<comment type="caution">
    <text evidence="7">The sequence shown here is derived from an EMBL/GenBank/DDBJ whole genome shotgun (WGS) entry which is preliminary data.</text>
</comment>
<proteinExistence type="inferred from homology"/>
<comment type="subcellular location">
    <subcellularLocation>
        <location evidence="1 5">Cytoplasm</location>
    </subcellularLocation>
</comment>
<dbReference type="Gene3D" id="2.60.260.20">
    <property type="entry name" value="Urease metallochaperone UreE, N-terminal domain"/>
    <property type="match status" value="1"/>
</dbReference>
<evidence type="ECO:0000259" key="6">
    <source>
        <dbReference type="SMART" id="SM00988"/>
    </source>
</evidence>
<dbReference type="InterPro" id="IPR036118">
    <property type="entry name" value="UreE_N_sf"/>
</dbReference>
<dbReference type="InterPro" id="IPR007864">
    <property type="entry name" value="UreE_C_dom"/>
</dbReference>
<dbReference type="CDD" id="cd00571">
    <property type="entry name" value="UreE"/>
    <property type="match status" value="1"/>
</dbReference>
<dbReference type="SMART" id="SM00988">
    <property type="entry name" value="UreE_N"/>
    <property type="match status" value="1"/>
</dbReference>
<dbReference type="EMBL" id="LAHD01000140">
    <property type="protein sequence ID" value="PHJ95661.1"/>
    <property type="molecule type" value="Genomic_DNA"/>
</dbReference>
<keyword evidence="2 5" id="KW-0963">Cytoplasm</keyword>
<dbReference type="RefSeq" id="WP_099068274.1">
    <property type="nucleotide sequence ID" value="NZ_LAHD01000140.1"/>
</dbReference>
<protein>
    <recommendedName>
        <fullName evidence="5">Urease accessory protein UreE</fullName>
    </recommendedName>
</protein>
<evidence type="ECO:0000256" key="4">
    <source>
        <dbReference type="ARBA" id="ARBA00023186"/>
    </source>
</evidence>
<dbReference type="Pfam" id="PF05194">
    <property type="entry name" value="UreE_C"/>
    <property type="match status" value="1"/>
</dbReference>
<dbReference type="GeneID" id="57095566"/>
<dbReference type="GO" id="GO:0051082">
    <property type="term" value="F:unfolded protein binding"/>
    <property type="evidence" value="ECO:0007669"/>
    <property type="project" value="UniProtKB-UniRule"/>
</dbReference>
<dbReference type="GO" id="GO:0019627">
    <property type="term" value="P:urea metabolic process"/>
    <property type="evidence" value="ECO:0007669"/>
    <property type="project" value="InterPro"/>
</dbReference>
<sequence length="148" mass="16720">MLTFTQIKPANYDTAVSLTLALTAEERTRSRHRFETEDGKVVFLHLPRGTVLHDGDIVQDEASNNLMRITAKPELVMTAFAETPLLLLRAAYHLGNRHVPVEITPTYLRLCSDAVLRTMLEQLGLEVKEEILPFQPELGAYGQHHHAH</sequence>
<dbReference type="NCBIfam" id="NF009751">
    <property type="entry name" value="PRK13261.1-1"/>
    <property type="match status" value="1"/>
</dbReference>
<keyword evidence="3 5" id="KW-0533">Nickel</keyword>
<dbReference type="SUPFAM" id="SSF69287">
    <property type="entry name" value="Urease metallochaperone UreE, N-terminal domain"/>
    <property type="match status" value="1"/>
</dbReference>
<evidence type="ECO:0000313" key="7">
    <source>
        <dbReference type="EMBL" id="PHJ95661.1"/>
    </source>
</evidence>
<comment type="similarity">
    <text evidence="5">Belongs to the UreE family.</text>
</comment>
<name>A0A9Q5Z675_NOSLI</name>
<keyword evidence="4 5" id="KW-0143">Chaperone</keyword>
<dbReference type="GO" id="GO:0006457">
    <property type="term" value="P:protein folding"/>
    <property type="evidence" value="ECO:0007669"/>
    <property type="project" value="InterPro"/>
</dbReference>
<dbReference type="SUPFAM" id="SSF69737">
    <property type="entry name" value="Urease metallochaperone UreE, C-terminal domain"/>
    <property type="match status" value="1"/>
</dbReference>
<evidence type="ECO:0000256" key="5">
    <source>
        <dbReference type="HAMAP-Rule" id="MF_00822"/>
    </source>
</evidence>
<comment type="function">
    <text evidence="5">Involved in urease metallocenter assembly. Binds nickel. Probably functions as a nickel donor during metallocenter assembly.</text>
</comment>